<proteinExistence type="predicted"/>
<evidence type="ECO:0008006" key="4">
    <source>
        <dbReference type="Google" id="ProtNLM"/>
    </source>
</evidence>
<evidence type="ECO:0000256" key="1">
    <source>
        <dbReference type="SAM" id="MobiDB-lite"/>
    </source>
</evidence>
<reference evidence="2 3" key="1">
    <citation type="journal article" date="2024" name="Science">
        <title>Giant polyketide synthase enzymes in the biosynthesis of giant marine polyether toxins.</title>
        <authorList>
            <person name="Fallon T.R."/>
            <person name="Shende V.V."/>
            <person name="Wierzbicki I.H."/>
            <person name="Pendleton A.L."/>
            <person name="Watervoot N.F."/>
            <person name="Auber R.P."/>
            <person name="Gonzalez D.J."/>
            <person name="Wisecaver J.H."/>
            <person name="Moore B.S."/>
        </authorList>
    </citation>
    <scope>NUCLEOTIDE SEQUENCE [LARGE SCALE GENOMIC DNA]</scope>
    <source>
        <strain evidence="2 3">12B1</strain>
    </source>
</reference>
<feature type="region of interest" description="Disordered" evidence="1">
    <location>
        <begin position="55"/>
        <end position="160"/>
    </location>
</feature>
<evidence type="ECO:0000313" key="2">
    <source>
        <dbReference type="EMBL" id="KAL1519361.1"/>
    </source>
</evidence>
<dbReference type="EMBL" id="JBGBPQ010000009">
    <property type="protein sequence ID" value="KAL1519361.1"/>
    <property type="molecule type" value="Genomic_DNA"/>
</dbReference>
<protein>
    <recommendedName>
        <fullName evidence="4">TNFR-Cys domain-containing protein</fullName>
    </recommendedName>
</protein>
<organism evidence="2 3">
    <name type="scientific">Prymnesium parvum</name>
    <name type="common">Toxic golden alga</name>
    <dbReference type="NCBI Taxonomy" id="97485"/>
    <lineage>
        <taxon>Eukaryota</taxon>
        <taxon>Haptista</taxon>
        <taxon>Haptophyta</taxon>
        <taxon>Prymnesiophyceae</taxon>
        <taxon>Prymnesiales</taxon>
        <taxon>Prymnesiaceae</taxon>
        <taxon>Prymnesium</taxon>
    </lineage>
</organism>
<name>A0AB34JF32_PRYPA</name>
<dbReference type="Proteomes" id="UP001515480">
    <property type="component" value="Unassembled WGS sequence"/>
</dbReference>
<feature type="compositionally biased region" description="Pro residues" evidence="1">
    <location>
        <begin position="68"/>
        <end position="104"/>
    </location>
</feature>
<dbReference type="AlphaFoldDB" id="A0AB34JF32"/>
<evidence type="ECO:0000313" key="3">
    <source>
        <dbReference type="Proteomes" id="UP001515480"/>
    </source>
</evidence>
<keyword evidence="3" id="KW-1185">Reference proteome</keyword>
<sequence>MACPEHPCRRHMGWGGEVLKVECDVPRCAACAECVKTQPAVGCGDQGLHACSESDAKRAKLSLRGEGPRPPPPPPPVAPSPPPSASPSCPPSPDVPAPARPPIDPDFEAWARGVLQQKQSIAARAEEDDSQPPPPQLVLPAGGTRGGAWLPSEPRRTLRPPASPDFAAPRGEETFPPPHVAVGASTLALVVLALVIRLRRHAAAEGAQVATTDDRRTLCELVKRLRDEGKLGPTRKRVSGWAAATKEKEEELKKVLQDTYDEESS</sequence>
<accession>A0AB34JF32</accession>
<gene>
    <name evidence="2" type="ORF">AB1Y20_022887</name>
</gene>
<comment type="caution">
    <text evidence="2">The sequence shown here is derived from an EMBL/GenBank/DDBJ whole genome shotgun (WGS) entry which is preliminary data.</text>
</comment>